<keyword evidence="1" id="KW-0560">Oxidoreductase</keyword>
<dbReference type="OrthoDB" id="542013at2759"/>
<dbReference type="PRINTS" id="PR00081">
    <property type="entry name" value="GDHRDH"/>
</dbReference>
<protein>
    <recommendedName>
        <fullName evidence="4">NAD(P)-binding protein</fullName>
    </recommendedName>
</protein>
<dbReference type="PANTHER" id="PTHR43157:SF31">
    <property type="entry name" value="PHOSPHATIDYLINOSITOL-GLYCAN BIOSYNTHESIS CLASS F PROTEIN"/>
    <property type="match status" value="1"/>
</dbReference>
<evidence type="ECO:0000313" key="2">
    <source>
        <dbReference type="EMBL" id="KAF4633436.1"/>
    </source>
</evidence>
<comment type="caution">
    <text evidence="2">The sequence shown here is derived from an EMBL/GenBank/DDBJ whole genome shotgun (WGS) entry which is preliminary data.</text>
</comment>
<evidence type="ECO:0008006" key="4">
    <source>
        <dbReference type="Google" id="ProtNLM"/>
    </source>
</evidence>
<dbReference type="Pfam" id="PF00106">
    <property type="entry name" value="adh_short"/>
    <property type="match status" value="1"/>
</dbReference>
<gene>
    <name evidence="2" type="ORF">G7Y89_g4681</name>
</gene>
<evidence type="ECO:0000313" key="3">
    <source>
        <dbReference type="Proteomes" id="UP000566819"/>
    </source>
</evidence>
<reference evidence="2 3" key="1">
    <citation type="submission" date="2020-03" db="EMBL/GenBank/DDBJ databases">
        <title>Draft Genome Sequence of Cudoniella acicularis.</title>
        <authorList>
            <person name="Buettner E."/>
            <person name="Kellner H."/>
        </authorList>
    </citation>
    <scope>NUCLEOTIDE SEQUENCE [LARGE SCALE GENOMIC DNA]</scope>
    <source>
        <strain evidence="2 3">DSM 108380</strain>
    </source>
</reference>
<dbReference type="EMBL" id="JAAMPI010000260">
    <property type="protein sequence ID" value="KAF4633436.1"/>
    <property type="molecule type" value="Genomic_DNA"/>
</dbReference>
<evidence type="ECO:0000256" key="1">
    <source>
        <dbReference type="ARBA" id="ARBA00023002"/>
    </source>
</evidence>
<name>A0A8H4RQ93_9HELO</name>
<dbReference type="InterPro" id="IPR036291">
    <property type="entry name" value="NAD(P)-bd_dom_sf"/>
</dbReference>
<dbReference type="GO" id="GO:0016491">
    <property type="term" value="F:oxidoreductase activity"/>
    <property type="evidence" value="ECO:0007669"/>
    <property type="project" value="UniProtKB-KW"/>
</dbReference>
<dbReference type="PANTHER" id="PTHR43157">
    <property type="entry name" value="PHOSPHATIDYLINOSITOL-GLYCAN BIOSYNTHESIS CLASS F PROTEIN-RELATED"/>
    <property type="match status" value="1"/>
</dbReference>
<organism evidence="2 3">
    <name type="scientific">Cudoniella acicularis</name>
    <dbReference type="NCBI Taxonomy" id="354080"/>
    <lineage>
        <taxon>Eukaryota</taxon>
        <taxon>Fungi</taxon>
        <taxon>Dikarya</taxon>
        <taxon>Ascomycota</taxon>
        <taxon>Pezizomycotina</taxon>
        <taxon>Leotiomycetes</taxon>
        <taxon>Helotiales</taxon>
        <taxon>Tricladiaceae</taxon>
        <taxon>Cudoniella</taxon>
    </lineage>
</organism>
<dbReference type="Proteomes" id="UP000566819">
    <property type="component" value="Unassembled WGS sequence"/>
</dbReference>
<dbReference type="AlphaFoldDB" id="A0A8H4RQ93"/>
<accession>A0A8H4RQ93</accession>
<proteinExistence type="predicted"/>
<sequence length="336" mass="36570">MSLSFSDFIYTQRIRKIPKPTESFAGKTVIVTGGNSGLGKEAVKHFIRLKARKVIIGCRSTSKGKAAKLAIETALKCSPDIIEIWEVDLESPATIIEFIARVNKLSRLDAFINNAGIMELQFKLTNGVERTLAVNVIGTFLLALQIVPKLKETASVYGVTPHLTFLGSALYSVAKYPENPGADIFTYLSDKDNVDIMNQYNLSKQLLTFIIVKLATIVDPLSGGKSSNPHPIIINCLDPCFCKTELASDSLSPALKVAGKVFQFLFARTAEEGSRLVVIAASAGRETHGGYMRAGNLLPYAPFVTSVEGVEKGDYLWELLGRKLEEIQPGVLANVS</sequence>
<dbReference type="InterPro" id="IPR002347">
    <property type="entry name" value="SDR_fam"/>
</dbReference>
<keyword evidence="3" id="KW-1185">Reference proteome</keyword>
<dbReference type="Gene3D" id="3.40.50.720">
    <property type="entry name" value="NAD(P)-binding Rossmann-like Domain"/>
    <property type="match status" value="1"/>
</dbReference>
<dbReference type="SUPFAM" id="SSF51735">
    <property type="entry name" value="NAD(P)-binding Rossmann-fold domains"/>
    <property type="match status" value="1"/>
</dbReference>